<dbReference type="EMBL" id="JACBYF010000017">
    <property type="protein sequence ID" value="NYS47913.1"/>
    <property type="molecule type" value="Genomic_DNA"/>
</dbReference>
<gene>
    <name evidence="2" type="ORF">HZY85_06990</name>
</gene>
<dbReference type="InterPro" id="IPR050282">
    <property type="entry name" value="Cycloisomerase_2"/>
</dbReference>
<organism evidence="2 3">
    <name type="scientific">Gemelliphila palaticanis</name>
    <dbReference type="NCBI Taxonomy" id="81950"/>
    <lineage>
        <taxon>Bacteria</taxon>
        <taxon>Bacillati</taxon>
        <taxon>Bacillota</taxon>
        <taxon>Bacilli</taxon>
        <taxon>Bacillales</taxon>
        <taxon>Gemellaceae</taxon>
        <taxon>Gemelliphila</taxon>
    </lineage>
</organism>
<dbReference type="PANTHER" id="PTHR30344">
    <property type="entry name" value="6-PHOSPHOGLUCONOLACTONASE-RELATED"/>
    <property type="match status" value="1"/>
</dbReference>
<dbReference type="Pfam" id="PF10282">
    <property type="entry name" value="Lactonase"/>
    <property type="match status" value="1"/>
</dbReference>
<dbReference type="SUPFAM" id="SSF51004">
    <property type="entry name" value="C-terminal (heme d1) domain of cytochrome cd1-nitrite reductase"/>
    <property type="match status" value="1"/>
</dbReference>
<dbReference type="RefSeq" id="WP_179941696.1">
    <property type="nucleotide sequence ID" value="NZ_JACBYF010000017.1"/>
</dbReference>
<dbReference type="Proteomes" id="UP000531840">
    <property type="component" value="Unassembled WGS sequence"/>
</dbReference>
<keyword evidence="3" id="KW-1185">Reference proteome</keyword>
<accession>A0ABX2T0M9</accession>
<protein>
    <submittedName>
        <fullName evidence="2">Lactonase family protein</fullName>
    </submittedName>
</protein>
<comment type="caution">
    <text evidence="2">The sequence shown here is derived from an EMBL/GenBank/DDBJ whole genome shotgun (WGS) entry which is preliminary data.</text>
</comment>
<evidence type="ECO:0000313" key="3">
    <source>
        <dbReference type="Proteomes" id="UP000531840"/>
    </source>
</evidence>
<evidence type="ECO:0000313" key="2">
    <source>
        <dbReference type="EMBL" id="NYS47913.1"/>
    </source>
</evidence>
<dbReference type="InterPro" id="IPR011048">
    <property type="entry name" value="Haem_d1_sf"/>
</dbReference>
<dbReference type="PANTHER" id="PTHR30344:SF1">
    <property type="entry name" value="6-PHOSPHOGLUCONOLACTONASE"/>
    <property type="match status" value="1"/>
</dbReference>
<comment type="similarity">
    <text evidence="1">Belongs to the cycloisomerase 2 family.</text>
</comment>
<dbReference type="InterPro" id="IPR019405">
    <property type="entry name" value="Lactonase_7-beta_prop"/>
</dbReference>
<reference evidence="2 3" key="1">
    <citation type="submission" date="2020-07" db="EMBL/GenBank/DDBJ databases">
        <title>MOT database genomes.</title>
        <authorList>
            <person name="Joseph S."/>
            <person name="Aduse-Opoku J."/>
            <person name="Hashim A."/>
            <person name="Wade W."/>
            <person name="Curtis M."/>
        </authorList>
    </citation>
    <scope>NUCLEOTIDE SEQUENCE [LARGE SCALE GENOMIC DNA]</scope>
    <source>
        <strain evidence="2 3">CIP 106318</strain>
    </source>
</reference>
<name>A0ABX2T0M9_9BACL</name>
<dbReference type="InterPro" id="IPR015943">
    <property type="entry name" value="WD40/YVTN_repeat-like_dom_sf"/>
</dbReference>
<dbReference type="Gene3D" id="2.130.10.10">
    <property type="entry name" value="YVTN repeat-like/Quinoprotein amine dehydrogenase"/>
    <property type="match status" value="1"/>
</dbReference>
<evidence type="ECO:0000256" key="1">
    <source>
        <dbReference type="ARBA" id="ARBA00005564"/>
    </source>
</evidence>
<proteinExistence type="inferred from homology"/>
<sequence length="324" mass="37289">MNIKKFYLGTYTKRKSKGIYSVELDILNKKLQNLKLEVSVDNPTYIDYNNNEFYSITNNGIAFSKDNNIINTITLEKSTPCYVGYNKEENLIFSANYHTGEVKLFTNKDNELYLLDNVSYTKENIEKVHAHYANFTPDKNFVATCYLGTDEVVLFKIENNKLIKHSTYKSKDGSGSRHIEFHPTKNIAYLICELDATLEVLNYDKDKGEFSLIQKVSILENENQQKWASAIRILSNGKFLYTSNRGDDIITVFEIKENGEVEKIQTISTFGSVARDFNFDKSEQFLLVGHQESDNLTLFEINNNGKLNLLEKDFFAPEVVCVRN</sequence>